<keyword evidence="10" id="KW-0813">Transport</keyword>
<protein>
    <recommendedName>
        <fullName evidence="10">Fluoride-specific ion channel FluC</fullName>
    </recommendedName>
</protein>
<comment type="catalytic activity">
    <reaction evidence="8">
        <text>fluoride(in) = fluoride(out)</text>
        <dbReference type="Rhea" id="RHEA:76159"/>
        <dbReference type="ChEBI" id="CHEBI:17051"/>
    </reaction>
    <physiologicalReaction direction="left-to-right" evidence="8">
        <dbReference type="Rhea" id="RHEA:76160"/>
    </physiologicalReaction>
</comment>
<accession>A0A1Q2KWB9</accession>
<name>A0A1Q2KWB9_9BACL</name>
<dbReference type="InterPro" id="IPR003691">
    <property type="entry name" value="FluC"/>
</dbReference>
<dbReference type="RefSeq" id="WP_077587968.1">
    <property type="nucleotide sequence ID" value="NZ_CP019640.1"/>
</dbReference>
<organism evidence="11 12">
    <name type="scientific">Planococcus lenghuensis</name>
    <dbReference type="NCBI Taxonomy" id="2213202"/>
    <lineage>
        <taxon>Bacteria</taxon>
        <taxon>Bacillati</taxon>
        <taxon>Bacillota</taxon>
        <taxon>Bacilli</taxon>
        <taxon>Bacillales</taxon>
        <taxon>Caryophanaceae</taxon>
        <taxon>Planococcus</taxon>
    </lineage>
</organism>
<dbReference type="HAMAP" id="MF_00454">
    <property type="entry name" value="FluC"/>
    <property type="match status" value="1"/>
</dbReference>
<keyword evidence="3 10" id="KW-0812">Transmembrane</keyword>
<comment type="activity regulation">
    <text evidence="10">Na(+) is not transported, but it plays an essential structural role and its presence is essential for fluoride channel function.</text>
</comment>
<evidence type="ECO:0000256" key="9">
    <source>
        <dbReference type="ARBA" id="ARBA00049940"/>
    </source>
</evidence>
<dbReference type="GO" id="GO:0062054">
    <property type="term" value="F:fluoride channel activity"/>
    <property type="evidence" value="ECO:0007669"/>
    <property type="project" value="UniProtKB-UniRule"/>
</dbReference>
<evidence type="ECO:0000256" key="8">
    <source>
        <dbReference type="ARBA" id="ARBA00035585"/>
    </source>
</evidence>
<evidence type="ECO:0000313" key="12">
    <source>
        <dbReference type="Proteomes" id="UP000188184"/>
    </source>
</evidence>
<feature type="transmembrane region" description="Helical" evidence="10">
    <location>
        <begin position="29"/>
        <end position="47"/>
    </location>
</feature>
<keyword evidence="2 10" id="KW-1003">Cell membrane</keyword>
<feature type="transmembrane region" description="Helical" evidence="10">
    <location>
        <begin position="91"/>
        <end position="109"/>
    </location>
</feature>
<gene>
    <name evidence="10" type="primary">fluC</name>
    <name evidence="10" type="synonym">crcB</name>
    <name evidence="11" type="ORF">B0X71_02465</name>
</gene>
<keyword evidence="10" id="KW-0479">Metal-binding</keyword>
<dbReference type="Proteomes" id="UP000188184">
    <property type="component" value="Chromosome"/>
</dbReference>
<dbReference type="AlphaFoldDB" id="A0A1Q2KWB9"/>
<keyword evidence="4 10" id="KW-1133">Transmembrane helix</keyword>
<dbReference type="OrthoDB" id="9799631at2"/>
<evidence type="ECO:0000256" key="3">
    <source>
        <dbReference type="ARBA" id="ARBA00022692"/>
    </source>
</evidence>
<evidence type="ECO:0000256" key="2">
    <source>
        <dbReference type="ARBA" id="ARBA00022475"/>
    </source>
</evidence>
<dbReference type="GO" id="GO:0046872">
    <property type="term" value="F:metal ion binding"/>
    <property type="evidence" value="ECO:0007669"/>
    <property type="project" value="UniProtKB-KW"/>
</dbReference>
<comment type="subcellular location">
    <subcellularLocation>
        <location evidence="1 10">Cell membrane</location>
        <topology evidence="1 10">Multi-pass membrane protein</topology>
    </subcellularLocation>
</comment>
<dbReference type="GO" id="GO:0140114">
    <property type="term" value="P:cellular detoxification of fluoride"/>
    <property type="evidence" value="ECO:0007669"/>
    <property type="project" value="UniProtKB-UniRule"/>
</dbReference>
<evidence type="ECO:0000256" key="7">
    <source>
        <dbReference type="ARBA" id="ARBA00035120"/>
    </source>
</evidence>
<keyword evidence="6 10" id="KW-0407">Ion channel</keyword>
<dbReference type="KEGG" id="pmar:B0X71_02465"/>
<keyword evidence="12" id="KW-1185">Reference proteome</keyword>
<dbReference type="Pfam" id="PF02537">
    <property type="entry name" value="CRCB"/>
    <property type="match status" value="1"/>
</dbReference>
<sequence>MKKLLAVGFGGMLGTVLRAAVYAAIPGNISLWIVNLTGSFLLGWLSIRLSKSMSQEVRLLLTTGLLGSFTTFSAFSAQWSEVLTATPAYGLIYGIIMTATAIAMAALGVQCGMKGVER</sequence>
<reference evidence="11 12" key="1">
    <citation type="submission" date="2017-02" db="EMBL/GenBank/DDBJ databases">
        <title>The complete genomic sequence of a novel cold adapted crude oil-degrading bacterium Planococcus qaidamina Y42.</title>
        <authorList>
            <person name="Yang R."/>
        </authorList>
    </citation>
    <scope>NUCLEOTIDE SEQUENCE [LARGE SCALE GENOMIC DNA]</scope>
    <source>
        <strain evidence="11 12">Y42</strain>
    </source>
</reference>
<evidence type="ECO:0000313" key="11">
    <source>
        <dbReference type="EMBL" id="AQQ52097.1"/>
    </source>
</evidence>
<evidence type="ECO:0000256" key="1">
    <source>
        <dbReference type="ARBA" id="ARBA00004651"/>
    </source>
</evidence>
<evidence type="ECO:0000256" key="4">
    <source>
        <dbReference type="ARBA" id="ARBA00022989"/>
    </source>
</evidence>
<evidence type="ECO:0000256" key="5">
    <source>
        <dbReference type="ARBA" id="ARBA00023136"/>
    </source>
</evidence>
<evidence type="ECO:0000256" key="6">
    <source>
        <dbReference type="ARBA" id="ARBA00023303"/>
    </source>
</evidence>
<feature type="binding site" evidence="10">
    <location>
        <position position="67"/>
    </location>
    <ligand>
        <name>Na(+)</name>
        <dbReference type="ChEBI" id="CHEBI:29101"/>
        <note>structural</note>
    </ligand>
</feature>
<comment type="function">
    <text evidence="9 10">Fluoride-specific ion channel. Important for reducing fluoride concentration in the cell, thus reducing its toxicity.</text>
</comment>
<keyword evidence="10" id="KW-0406">Ion transport</keyword>
<dbReference type="GO" id="GO:0005886">
    <property type="term" value="C:plasma membrane"/>
    <property type="evidence" value="ECO:0007669"/>
    <property type="project" value="UniProtKB-SubCell"/>
</dbReference>
<feature type="binding site" evidence="10">
    <location>
        <position position="70"/>
    </location>
    <ligand>
        <name>Na(+)</name>
        <dbReference type="ChEBI" id="CHEBI:29101"/>
        <note>structural</note>
    </ligand>
</feature>
<keyword evidence="10" id="KW-0915">Sodium</keyword>
<comment type="similarity">
    <text evidence="7 10">Belongs to the fluoride channel Fluc/FEX (TC 1.A.43) family.</text>
</comment>
<proteinExistence type="inferred from homology"/>
<evidence type="ECO:0000256" key="10">
    <source>
        <dbReference type="HAMAP-Rule" id="MF_00454"/>
    </source>
</evidence>
<dbReference type="EMBL" id="CP019640">
    <property type="protein sequence ID" value="AQQ52097.1"/>
    <property type="molecule type" value="Genomic_DNA"/>
</dbReference>
<feature type="transmembrane region" description="Helical" evidence="10">
    <location>
        <begin position="59"/>
        <end position="79"/>
    </location>
</feature>
<keyword evidence="5 10" id="KW-0472">Membrane</keyword>